<dbReference type="GeneID" id="106808373"/>
<keyword evidence="3" id="KW-1185">Reference proteome</keyword>
<dbReference type="InterPro" id="IPR056467">
    <property type="entry name" value="eWH_GTF3C1"/>
</dbReference>
<organism evidence="3 4">
    <name type="scientific">Priapulus caudatus</name>
    <name type="common">Priapulid worm</name>
    <dbReference type="NCBI Taxonomy" id="37621"/>
    <lineage>
        <taxon>Eukaryota</taxon>
        <taxon>Metazoa</taxon>
        <taxon>Ecdysozoa</taxon>
        <taxon>Scalidophora</taxon>
        <taxon>Priapulida</taxon>
        <taxon>Priapulimorpha</taxon>
        <taxon>Priapulimorphida</taxon>
        <taxon>Priapulidae</taxon>
        <taxon>Priapulus</taxon>
    </lineage>
</organism>
<sequence length="321" mass="35855">MVRVLQLTQRYKYGDDKDEDELEDMKDVASLVQDKANLVLEHAILHQIWKLVDAAGPDGMSQNDVGQICGLGKLEARSVCRYLERMRVVKALMRDEGRQRVSRYVSRNHEKSSELSTRFEQEKLRCLELKKQLPASVTASPCMTPVASAPASPAHTSSDGVVKTEPSGDLSMDASVVETEEAPLLDEPKQLLGSNSKRIFTHAKKDSVHITYRLLKRANIIVEAVRQAQLIENLFILQKLIMEEELKEGYTCKVDKKSMYRIINRLVADGSIKSYKTQLRMGNRVKMGGGDEDGDDRALLLLGALVKHGGGRAMEGCRCVV</sequence>
<evidence type="ECO:0000313" key="4">
    <source>
        <dbReference type="RefSeq" id="XP_014666559.1"/>
    </source>
</evidence>
<dbReference type="RefSeq" id="XP_014666559.1">
    <property type="nucleotide sequence ID" value="XM_014811073.1"/>
</dbReference>
<dbReference type="PANTHER" id="PTHR15180">
    <property type="entry name" value="GENERAL TRANSCRIPTION FACTOR 3C POLYPEPTIDE 1"/>
    <property type="match status" value="1"/>
</dbReference>
<evidence type="ECO:0000259" key="2">
    <source>
        <dbReference type="Pfam" id="PF24101"/>
    </source>
</evidence>
<evidence type="ECO:0000256" key="1">
    <source>
        <dbReference type="SAM" id="MobiDB-lite"/>
    </source>
</evidence>
<dbReference type="Pfam" id="PF24101">
    <property type="entry name" value="WHD_GTF3C1"/>
    <property type="match status" value="1"/>
</dbReference>
<name>A0ABM1E2Y8_PRICU</name>
<feature type="compositionally biased region" description="Low complexity" evidence="1">
    <location>
        <begin position="148"/>
        <end position="158"/>
    </location>
</feature>
<feature type="domain" description="GTF3C1 extended winged-helix" evidence="2">
    <location>
        <begin position="209"/>
        <end position="279"/>
    </location>
</feature>
<gene>
    <name evidence="4" type="primary">LOC106808373</name>
</gene>
<evidence type="ECO:0000313" key="3">
    <source>
        <dbReference type="Proteomes" id="UP000695022"/>
    </source>
</evidence>
<dbReference type="Proteomes" id="UP000695022">
    <property type="component" value="Unplaced"/>
</dbReference>
<protein>
    <submittedName>
        <fullName evidence="4">General transcription factor 3C polypeptide 1-like</fullName>
    </submittedName>
</protein>
<proteinExistence type="predicted"/>
<dbReference type="PANTHER" id="PTHR15180:SF1">
    <property type="entry name" value="GENERAL TRANSCRIPTION FACTOR 3C POLYPEPTIDE 1"/>
    <property type="match status" value="1"/>
</dbReference>
<feature type="region of interest" description="Disordered" evidence="1">
    <location>
        <begin position="148"/>
        <end position="168"/>
    </location>
</feature>
<dbReference type="InterPro" id="IPR044210">
    <property type="entry name" value="Tfc3-like"/>
</dbReference>
<reference evidence="4" key="1">
    <citation type="submission" date="2025-08" db="UniProtKB">
        <authorList>
            <consortium name="RefSeq"/>
        </authorList>
    </citation>
    <scope>IDENTIFICATION</scope>
</reference>
<accession>A0ABM1E2Y8</accession>